<dbReference type="EMBL" id="JAUSSU010000005">
    <property type="protein sequence ID" value="MDQ0113420.1"/>
    <property type="molecule type" value="Genomic_DNA"/>
</dbReference>
<sequence>MGASTHSPQSKQACIRQRDWAWQYTKSWHGGTGHEGADQEISWDTLGRNYCPCEQCRHRLLGPSTAAYLGKRRNDGGLLSLHWAETEEPISAKEALAAALRVVAAFNEQAEYTYGTGRFFTGVRGVEQWINAIRSTEITGFYMGYYTDIWHESRHYAVQFLKEAQGRIVGADEELVTAHKQYELIRQAYAKLTGLFPWMQPMQPIADPFRRKEAIELLSEIKLLEQDANQALRQLLKKLA</sequence>
<dbReference type="Proteomes" id="UP001229346">
    <property type="component" value="Unassembled WGS sequence"/>
</dbReference>
<proteinExistence type="predicted"/>
<dbReference type="RefSeq" id="WP_307204618.1">
    <property type="nucleotide sequence ID" value="NZ_JAUSSU010000005.1"/>
</dbReference>
<gene>
    <name evidence="1" type="ORF">J2T15_002861</name>
</gene>
<keyword evidence="2" id="KW-1185">Reference proteome</keyword>
<organism evidence="1 2">
    <name type="scientific">Paenibacillus harenae</name>
    <dbReference type="NCBI Taxonomy" id="306543"/>
    <lineage>
        <taxon>Bacteria</taxon>
        <taxon>Bacillati</taxon>
        <taxon>Bacillota</taxon>
        <taxon>Bacilli</taxon>
        <taxon>Bacillales</taxon>
        <taxon>Paenibacillaceae</taxon>
        <taxon>Paenibacillus</taxon>
    </lineage>
</organism>
<protein>
    <submittedName>
        <fullName evidence="1">Uncharacterized protein</fullName>
    </submittedName>
</protein>
<reference evidence="1 2" key="1">
    <citation type="submission" date="2023-07" db="EMBL/GenBank/DDBJ databases">
        <title>Sorghum-associated microbial communities from plants grown in Nebraska, USA.</title>
        <authorList>
            <person name="Schachtman D."/>
        </authorList>
    </citation>
    <scope>NUCLEOTIDE SEQUENCE [LARGE SCALE GENOMIC DNA]</scope>
    <source>
        <strain evidence="1 2">CC482</strain>
    </source>
</reference>
<evidence type="ECO:0000313" key="2">
    <source>
        <dbReference type="Proteomes" id="UP001229346"/>
    </source>
</evidence>
<comment type="caution">
    <text evidence="1">The sequence shown here is derived from an EMBL/GenBank/DDBJ whole genome shotgun (WGS) entry which is preliminary data.</text>
</comment>
<name>A0ABT9U1A4_PAEHA</name>
<evidence type="ECO:0000313" key="1">
    <source>
        <dbReference type="EMBL" id="MDQ0113420.1"/>
    </source>
</evidence>
<accession>A0ABT9U1A4</accession>